<organism evidence="2">
    <name type="scientific">Alexandrium monilatum</name>
    <dbReference type="NCBI Taxonomy" id="311494"/>
    <lineage>
        <taxon>Eukaryota</taxon>
        <taxon>Sar</taxon>
        <taxon>Alveolata</taxon>
        <taxon>Dinophyceae</taxon>
        <taxon>Gonyaulacales</taxon>
        <taxon>Pyrocystaceae</taxon>
        <taxon>Alexandrium</taxon>
    </lineage>
</organism>
<protein>
    <submittedName>
        <fullName evidence="2">Uncharacterized protein</fullName>
    </submittedName>
</protein>
<evidence type="ECO:0000313" key="2">
    <source>
        <dbReference type="EMBL" id="CAE4586074.1"/>
    </source>
</evidence>
<sequence>MSHLWDDRDSGIDNAASAARDLDVAPRPSVKRTRAFDHERPSKFIALGGSGRFGGLERDEYLQTRVHPKLHIQAQELGDEELWELGQQNYSKQFSEISVLRGSGDPGDLFGHGGREAYMQQHVHRKLHPRAVALGDQELLELGRLSFNDQFGVFEQVANLTGQAPLRGQGQSGDLFGGATRDAYMQQHVHRKLHSKAVELSDQDLAALGKLSFNEQFPFLGAEGDSGAARGAPLRAADMFLGHSRDPAAARDSHLRGDDLFMGHGRDTYMAARVHRRLHAQAAQLGDQELFDLGQLSFNQQFTFLENSPAVKSAPKHDLFGPAGRDAYLQQRVHRKLHPKACLLDDQELFDLGKLNFNDQFPVMEQLEVVPVPAAVPTSSSVQVQEQPPPSGMFGGLSRDAYMAARVHRRLHPQAALLSDHQLRELGQLSFNQQFPYFENTPVTQPPPQQQQHQQHQQQLHQHRQPQVQAAPAALPPKTDVFGGLGREDYMQRRIHRKLHAKAAILGDEELYELGRLSFNEQFPLLEHVEPAAAFGGLQQGSADMFGGMGRESYMQQRVHRKLHPQAASLTDSQLFELGKMSFNQQFPYFEAGAEAQLVTQTKTDCFGGIGREAYMQGRVHRRLHSKAALLSDTELFELGKLSFNEQFPALENMEVWAQTESQQEPQVV</sequence>
<name>A0A7S4QK34_9DINO</name>
<feature type="region of interest" description="Disordered" evidence="1">
    <location>
        <begin position="438"/>
        <end position="482"/>
    </location>
</feature>
<dbReference type="AlphaFoldDB" id="A0A7S4QK34"/>
<evidence type="ECO:0000256" key="1">
    <source>
        <dbReference type="SAM" id="MobiDB-lite"/>
    </source>
</evidence>
<dbReference type="EMBL" id="HBNR01031750">
    <property type="protein sequence ID" value="CAE4586074.1"/>
    <property type="molecule type" value="Transcribed_RNA"/>
</dbReference>
<feature type="compositionally biased region" description="Low complexity" evidence="1">
    <location>
        <begin position="450"/>
        <end position="477"/>
    </location>
</feature>
<proteinExistence type="predicted"/>
<reference evidence="2" key="1">
    <citation type="submission" date="2021-01" db="EMBL/GenBank/DDBJ databases">
        <authorList>
            <person name="Corre E."/>
            <person name="Pelletier E."/>
            <person name="Niang G."/>
            <person name="Scheremetjew M."/>
            <person name="Finn R."/>
            <person name="Kale V."/>
            <person name="Holt S."/>
            <person name="Cochrane G."/>
            <person name="Meng A."/>
            <person name="Brown T."/>
            <person name="Cohen L."/>
        </authorList>
    </citation>
    <scope>NUCLEOTIDE SEQUENCE</scope>
    <source>
        <strain evidence="2">CCMP3105</strain>
    </source>
</reference>
<accession>A0A7S4QK34</accession>
<gene>
    <name evidence="2" type="ORF">AMON00008_LOCUS21718</name>
</gene>